<protein>
    <submittedName>
        <fullName evidence="4">BTB domain-containing protein</fullName>
    </submittedName>
</protein>
<dbReference type="CDD" id="cd18186">
    <property type="entry name" value="BTB_POZ_ZBTB_KLHL-like"/>
    <property type="match status" value="1"/>
</dbReference>
<dbReference type="AlphaFoldDB" id="A0A1I8AQV3"/>
<dbReference type="WBParaSite" id="L893_g8518.t1">
    <property type="protein sequence ID" value="L893_g8518.t1"/>
    <property type="gene ID" value="L893_g8518"/>
</dbReference>
<accession>A0A1I8AQV3</accession>
<evidence type="ECO:0000256" key="1">
    <source>
        <dbReference type="SAM" id="MobiDB-lite"/>
    </source>
</evidence>
<organism evidence="3 4">
    <name type="scientific">Steinernema glaseri</name>
    <dbReference type="NCBI Taxonomy" id="37863"/>
    <lineage>
        <taxon>Eukaryota</taxon>
        <taxon>Metazoa</taxon>
        <taxon>Ecdysozoa</taxon>
        <taxon>Nematoda</taxon>
        <taxon>Chromadorea</taxon>
        <taxon>Rhabditida</taxon>
        <taxon>Tylenchina</taxon>
        <taxon>Panagrolaimomorpha</taxon>
        <taxon>Strongyloidoidea</taxon>
        <taxon>Steinernematidae</taxon>
        <taxon>Steinernema</taxon>
    </lineage>
</organism>
<name>A0A1I8AQV3_9BILA</name>
<dbReference type="InterPro" id="IPR011333">
    <property type="entry name" value="SKP1/BTB/POZ_sf"/>
</dbReference>
<dbReference type="Gene3D" id="3.30.710.10">
    <property type="entry name" value="Potassium Channel Kv1.1, Chain A"/>
    <property type="match status" value="1"/>
</dbReference>
<dbReference type="SUPFAM" id="SSF54695">
    <property type="entry name" value="POZ domain"/>
    <property type="match status" value="1"/>
</dbReference>
<dbReference type="PROSITE" id="PS50097">
    <property type="entry name" value="BTB"/>
    <property type="match status" value="1"/>
</dbReference>
<dbReference type="Proteomes" id="UP000095287">
    <property type="component" value="Unplaced"/>
</dbReference>
<dbReference type="Pfam" id="PF00651">
    <property type="entry name" value="BTB"/>
    <property type="match status" value="1"/>
</dbReference>
<dbReference type="PANTHER" id="PTHR22744">
    <property type="entry name" value="HELIX LOOP HELIX PROTEIN 21-RELATED"/>
    <property type="match status" value="1"/>
</dbReference>
<evidence type="ECO:0000259" key="2">
    <source>
        <dbReference type="PROSITE" id="PS50097"/>
    </source>
</evidence>
<dbReference type="InterPro" id="IPR000210">
    <property type="entry name" value="BTB/POZ_dom"/>
</dbReference>
<reference evidence="4" key="1">
    <citation type="submission" date="2016-11" db="UniProtKB">
        <authorList>
            <consortium name="WormBaseParasite"/>
        </authorList>
    </citation>
    <scope>IDENTIFICATION</scope>
</reference>
<feature type="region of interest" description="Disordered" evidence="1">
    <location>
        <begin position="304"/>
        <end position="324"/>
    </location>
</feature>
<feature type="domain" description="BTB" evidence="2">
    <location>
        <begin position="135"/>
        <end position="202"/>
    </location>
</feature>
<keyword evidence="3" id="KW-1185">Reference proteome</keyword>
<dbReference type="PANTHER" id="PTHR22744:SF14">
    <property type="entry name" value="BTB DOMAIN-CONTAINING PROTEIN-RELATED"/>
    <property type="match status" value="1"/>
</dbReference>
<proteinExistence type="predicted"/>
<dbReference type="SMART" id="SM00225">
    <property type="entry name" value="BTB"/>
    <property type="match status" value="1"/>
</dbReference>
<evidence type="ECO:0000313" key="4">
    <source>
        <dbReference type="WBParaSite" id="L893_g8518.t1"/>
    </source>
</evidence>
<sequence>MSHATITGTLTEPPPPDSDIDISVHDVEVEIGKTKWSLLYCQFPTKNNKTFTFRCSVAGGDSLLWNCVARGRLTIGKNSVMWSGSFNHSTTPACSSIFELPCTEKSNFEAEIEVISKRIIDLSSPTNEAIKSPEDAACLDVDNHKVWVSKKLLSCQSPFFKTLFFGDFKEKATESYSLKAVKFAAFKLFLAVILDVDVVIRTEAHFEDLLRLGDMYQCDTVISFCRDLMRNSKTEYVSLKTKILFCDRQGFSPLLADIIRNAPLDDLKEFISGGYREHLRGYAVHHQRAILHVQKQRRTISALQSQRSKLRARGSSSFEKRPAARRKACHLL</sequence>
<evidence type="ECO:0000313" key="3">
    <source>
        <dbReference type="Proteomes" id="UP000095287"/>
    </source>
</evidence>